<organism evidence="1 2">
    <name type="scientific">Camellia lanceoleosa</name>
    <dbReference type="NCBI Taxonomy" id="1840588"/>
    <lineage>
        <taxon>Eukaryota</taxon>
        <taxon>Viridiplantae</taxon>
        <taxon>Streptophyta</taxon>
        <taxon>Embryophyta</taxon>
        <taxon>Tracheophyta</taxon>
        <taxon>Spermatophyta</taxon>
        <taxon>Magnoliopsida</taxon>
        <taxon>eudicotyledons</taxon>
        <taxon>Gunneridae</taxon>
        <taxon>Pentapetalae</taxon>
        <taxon>asterids</taxon>
        <taxon>Ericales</taxon>
        <taxon>Theaceae</taxon>
        <taxon>Camellia</taxon>
    </lineage>
</organism>
<gene>
    <name evidence="1" type="ORF">LOK49_LG11G00655</name>
</gene>
<dbReference type="EMBL" id="CM045769">
    <property type="protein sequence ID" value="KAI7995471.1"/>
    <property type="molecule type" value="Genomic_DNA"/>
</dbReference>
<protein>
    <submittedName>
        <fullName evidence="1">Uncharacterized protein</fullName>
    </submittedName>
</protein>
<sequence length="275" mass="31827">MFSMFAILSFTLINLHINDIWNLERVVFVYGRSKDFFLFFFEHEQDMHRIAKNRPYAINGALLVVDYWKPDMIMEHLVIEKMVVWVKLFGLPLQCFMEEAGFQSGKAIGEVCKVDHDTLMPRNIRFIRIRQKQPVINEEDEVVIRGLKAKGVGSGLNIPLGEAQIPHQVFHRNTARPSEHLSPILNNIAQPILPVMDPINNFRRGEVWSQVEAIITDLQQPFIIMGDLNQVRGWTEKLSKTRRPIQGAMKFNALIFRNQLVDLPSKGISYTWSNN</sequence>
<proteinExistence type="predicted"/>
<keyword evidence="2" id="KW-1185">Reference proteome</keyword>
<name>A0ACC0G300_9ERIC</name>
<evidence type="ECO:0000313" key="1">
    <source>
        <dbReference type="EMBL" id="KAI7995471.1"/>
    </source>
</evidence>
<evidence type="ECO:0000313" key="2">
    <source>
        <dbReference type="Proteomes" id="UP001060215"/>
    </source>
</evidence>
<accession>A0ACC0G300</accession>
<dbReference type="Proteomes" id="UP001060215">
    <property type="component" value="Chromosome 12"/>
</dbReference>
<reference evidence="1 2" key="1">
    <citation type="journal article" date="2022" name="Plant J.">
        <title>Chromosome-level genome of Camellia lanceoleosa provides a valuable resource for understanding genome evolution and self-incompatibility.</title>
        <authorList>
            <person name="Gong W."/>
            <person name="Xiao S."/>
            <person name="Wang L."/>
            <person name="Liao Z."/>
            <person name="Chang Y."/>
            <person name="Mo W."/>
            <person name="Hu G."/>
            <person name="Li W."/>
            <person name="Zhao G."/>
            <person name="Zhu H."/>
            <person name="Hu X."/>
            <person name="Ji K."/>
            <person name="Xiang X."/>
            <person name="Song Q."/>
            <person name="Yuan D."/>
            <person name="Jin S."/>
            <person name="Zhang L."/>
        </authorList>
    </citation>
    <scope>NUCLEOTIDE SEQUENCE [LARGE SCALE GENOMIC DNA]</scope>
    <source>
        <strain evidence="1">SQ_2022a</strain>
    </source>
</reference>
<comment type="caution">
    <text evidence="1">The sequence shown here is derived from an EMBL/GenBank/DDBJ whole genome shotgun (WGS) entry which is preliminary data.</text>
</comment>